<evidence type="ECO:0000259" key="2">
    <source>
        <dbReference type="Pfam" id="PF20073"/>
    </source>
</evidence>
<evidence type="ECO:0000259" key="1">
    <source>
        <dbReference type="Pfam" id="PF13086"/>
    </source>
</evidence>
<dbReference type="SUPFAM" id="SSF52540">
    <property type="entry name" value="P-loop containing nucleoside triphosphate hydrolases"/>
    <property type="match status" value="1"/>
</dbReference>
<dbReference type="EMBL" id="WHWC01000014">
    <property type="protein sequence ID" value="KAG8369507.1"/>
    <property type="molecule type" value="Genomic_DNA"/>
</dbReference>
<gene>
    <name evidence="3" type="ORF">BUALT_Bualt14G0020800</name>
</gene>
<dbReference type="Pfam" id="PF13086">
    <property type="entry name" value="AAA_11"/>
    <property type="match status" value="1"/>
</dbReference>
<dbReference type="Pfam" id="PF20073">
    <property type="entry name" value="DUF6469"/>
    <property type="match status" value="1"/>
</dbReference>
<comment type="caution">
    <text evidence="3">The sequence shown here is derived from an EMBL/GenBank/DDBJ whole genome shotgun (WGS) entry which is preliminary data.</text>
</comment>
<protein>
    <recommendedName>
        <fullName evidence="5">DNA2/NAM7 helicase helicase domain-containing protein</fullName>
    </recommendedName>
</protein>
<dbReference type="AlphaFoldDB" id="A0AAV6WM53"/>
<evidence type="ECO:0000313" key="4">
    <source>
        <dbReference type="Proteomes" id="UP000826271"/>
    </source>
</evidence>
<proteinExistence type="predicted"/>
<feature type="domain" description="DNA2/NAM7 helicase helicase" evidence="1">
    <location>
        <begin position="214"/>
        <end position="360"/>
    </location>
</feature>
<dbReference type="PANTHER" id="PTHR10887">
    <property type="entry name" value="DNA2/NAM7 HELICASE FAMILY"/>
    <property type="match status" value="1"/>
</dbReference>
<name>A0AAV6WM53_9LAMI</name>
<organism evidence="3 4">
    <name type="scientific">Buddleja alternifolia</name>
    <dbReference type="NCBI Taxonomy" id="168488"/>
    <lineage>
        <taxon>Eukaryota</taxon>
        <taxon>Viridiplantae</taxon>
        <taxon>Streptophyta</taxon>
        <taxon>Embryophyta</taxon>
        <taxon>Tracheophyta</taxon>
        <taxon>Spermatophyta</taxon>
        <taxon>Magnoliopsida</taxon>
        <taxon>eudicotyledons</taxon>
        <taxon>Gunneridae</taxon>
        <taxon>Pentapetalae</taxon>
        <taxon>asterids</taxon>
        <taxon>lamiids</taxon>
        <taxon>Lamiales</taxon>
        <taxon>Scrophulariaceae</taxon>
        <taxon>Buddlejeae</taxon>
        <taxon>Buddleja</taxon>
    </lineage>
</organism>
<dbReference type="PANTHER" id="PTHR10887:SF515">
    <property type="entry name" value="P-LOOP CONTAINING NUCLEOSIDE TRIPHOSPHATE HYDROLASES SUPERFAMILY PROTEIN"/>
    <property type="match status" value="1"/>
</dbReference>
<keyword evidence="4" id="KW-1185">Reference proteome</keyword>
<dbReference type="InterPro" id="IPR027417">
    <property type="entry name" value="P-loop_NTPase"/>
</dbReference>
<feature type="domain" description="DUF6469" evidence="2">
    <location>
        <begin position="79"/>
        <end position="144"/>
    </location>
</feature>
<evidence type="ECO:0000313" key="3">
    <source>
        <dbReference type="EMBL" id="KAG8369507.1"/>
    </source>
</evidence>
<sequence>MEVGTGPRRPCPKDHHFTDLVLSWSLEDIFYDSLYKYQVEKIPESFESVDQYLGSYVFPLLEEMCTELGSAMETLYKAPFAEIISLNELEHDTLMYEIKVEYWRNRISDRGREPYRTLPGDVVLLSDSKPETPSDLQCVGWTRTKKVLYVVYLPNMIISKRVWNALYMRQNLKIVEKVLCNNDLGEENCEFCAPKCNSQMEEKFGEDLFAKLIESQKETIQASLFKIECNHKSSVELICGPPGIGKTMTVSILLYTLLKMKGMTLFCTPANVAITELASRVMALVKSSSRAESEKNHLSCCPLGDMLIFGNKDRLKVVPGVEEIFLDYRFDRLIKCSLPSTGWKHCVVSMIDFLEDCISQYKIYMENEKIKPKKILEDETIQQPELIKSFLKYARDRYAHMAMPLRESMLTFLTHLPRSFLLEQNFQSMMQLVSLLDCIEMLTFEDRSMTSQELESIFPKKEF</sequence>
<dbReference type="InterPro" id="IPR045529">
    <property type="entry name" value="DUF6469"/>
</dbReference>
<dbReference type="GO" id="GO:0004386">
    <property type="term" value="F:helicase activity"/>
    <property type="evidence" value="ECO:0007669"/>
    <property type="project" value="InterPro"/>
</dbReference>
<evidence type="ECO:0008006" key="5">
    <source>
        <dbReference type="Google" id="ProtNLM"/>
    </source>
</evidence>
<dbReference type="Gene3D" id="3.40.50.300">
    <property type="entry name" value="P-loop containing nucleotide triphosphate hydrolases"/>
    <property type="match status" value="1"/>
</dbReference>
<dbReference type="Proteomes" id="UP000826271">
    <property type="component" value="Unassembled WGS sequence"/>
</dbReference>
<dbReference type="InterPro" id="IPR041677">
    <property type="entry name" value="DNA2/NAM7_AAA_11"/>
</dbReference>
<reference evidence="3" key="1">
    <citation type="submission" date="2019-10" db="EMBL/GenBank/DDBJ databases">
        <authorList>
            <person name="Zhang R."/>
            <person name="Pan Y."/>
            <person name="Wang J."/>
            <person name="Ma R."/>
            <person name="Yu S."/>
        </authorList>
    </citation>
    <scope>NUCLEOTIDE SEQUENCE</scope>
    <source>
        <strain evidence="3">LA-IB0</strain>
        <tissue evidence="3">Leaf</tissue>
    </source>
</reference>
<dbReference type="InterPro" id="IPR045055">
    <property type="entry name" value="DNA2/NAM7-like"/>
</dbReference>
<accession>A0AAV6WM53</accession>